<dbReference type="AlphaFoldDB" id="A0A0C3D9D8"/>
<name>A0A0C3D9D8_9AGAM</name>
<evidence type="ECO:0000256" key="3">
    <source>
        <dbReference type="PROSITE-ProRule" id="PRU01363"/>
    </source>
</evidence>
<dbReference type="Proteomes" id="UP000053989">
    <property type="component" value="Unassembled WGS sequence"/>
</dbReference>
<dbReference type="Gene3D" id="3.40.47.10">
    <property type="match status" value="1"/>
</dbReference>
<dbReference type="InterPro" id="IPR049551">
    <property type="entry name" value="PKS_DH_C"/>
</dbReference>
<evidence type="ECO:0000256" key="1">
    <source>
        <dbReference type="ARBA" id="ARBA00022450"/>
    </source>
</evidence>
<dbReference type="Pfam" id="PF00698">
    <property type="entry name" value="Acyl_transf_1"/>
    <property type="match status" value="1"/>
</dbReference>
<dbReference type="Gene3D" id="3.40.366.10">
    <property type="entry name" value="Malonyl-Coenzyme A Acyl Carrier Protein, domain 2"/>
    <property type="match status" value="1"/>
</dbReference>
<evidence type="ECO:0000313" key="6">
    <source>
        <dbReference type="EMBL" id="KIM52706.1"/>
    </source>
</evidence>
<evidence type="ECO:0000259" key="4">
    <source>
        <dbReference type="PROSITE" id="PS52004"/>
    </source>
</evidence>
<dbReference type="EMBL" id="KN822202">
    <property type="protein sequence ID" value="KIM52706.1"/>
    <property type="molecule type" value="Genomic_DNA"/>
</dbReference>
<accession>A0A0C3D9D8</accession>
<evidence type="ECO:0000313" key="7">
    <source>
        <dbReference type="Proteomes" id="UP000053989"/>
    </source>
</evidence>
<sequence>MDDAIYSVIAGSAINANGKGKSLTMPEGDMQAETIKEAYRVAGRDPAEAFYVELHATGTKVGDPIETNAAGKVFSKGRDANKTHRAGSVKANIGHAGGCSFLASLVKVSMMLHHKEIIPNIRFQKANPKIDFPALKMQVQTELEAIKPEMAAKDGKWVTSISSYGVGGSNAHIVLETAETVSDLIKNASVTTSSDKKPLYLFSIGSLTVPAVGRWKDATLHSLARDLGRQSRAYAARSFAVASTLDASTKFSKTVLSNSNASPNYALSSPARSSARLHGRQLAEVYPVFLNLIRENDRILVEKYGQESMLERTGLFIPGAECKLAANGVWPVQEVVLSLVFVQIAMVDLVRSLGIKYDFVVGHSIGEIVMGYASGHYDREMAVGIAAARAAAMVKADGNSAMVALGVGVQKAKMLMRKVMSDAKVSSGLWIAGINSPQAVTVAGEHELVDALVAFAKDPSVMVFAAKLRASCAFHTPLMEAQEALFKDRVGATPLSQGTKTPIARVMSTTDGKWLERDLDIDYCWDNIRRPVLFGTAINKMVTDEGANGILFLEIAPHPVLKSYIEQCGGECISLVRCPNPKVPAQNTGKHYQFLEGIGNLISSGFKNVDFNRHCASPDGTANFTKAKLPEYPYNKSHCWAESLREQSCRLQEKSRPVVSSHFRINVDMHSDLTGHVIFDAVVFPASGYVESILENGAMVASNVAIHKPLILNGTGSIPTHVGCVIDSDKWEFKASPDVKGQIVLNTVYAGGQFSRVNPAYDESAPRMFDFNAKLASSRGSVNGDEFCEAIPSAYRYQEHFKDYLKVVQEIDDDNSWGGKAYLTRLEVPEGTPDVFGDGYVIHPSILNSITQCGLAMFINMDMKLFDFNSVFLPIKIDALRRWNSRNAPDMDAEVKKGIWTYFTERTWAPGGPFKSDYIIANSEGRVLFTIEGFEITRAPDAEPVAITDNSLEERLTTTWQAKAFPAVPFSLASSEDSLSPVFKVIVGAAGAAGHKVVRAIDLAQTTDISMGLDVALGDLKQSGILVEYFCAAGIPGDADSKTGLLKHSHVRSLAVESWKLADNAESTSILR</sequence>
<dbReference type="HOGENOM" id="CLU_287455_0_0_1"/>
<dbReference type="InterPro" id="IPR020841">
    <property type="entry name" value="PKS_Beta-ketoAc_synthase_dom"/>
</dbReference>
<dbReference type="PANTHER" id="PTHR43775">
    <property type="entry name" value="FATTY ACID SYNTHASE"/>
    <property type="match status" value="1"/>
</dbReference>
<dbReference type="InParanoid" id="A0A0C3D9D8"/>
<organism evidence="6 7">
    <name type="scientific">Scleroderma citrinum Foug A</name>
    <dbReference type="NCBI Taxonomy" id="1036808"/>
    <lineage>
        <taxon>Eukaryota</taxon>
        <taxon>Fungi</taxon>
        <taxon>Dikarya</taxon>
        <taxon>Basidiomycota</taxon>
        <taxon>Agaricomycotina</taxon>
        <taxon>Agaricomycetes</taxon>
        <taxon>Agaricomycetidae</taxon>
        <taxon>Boletales</taxon>
        <taxon>Sclerodermatineae</taxon>
        <taxon>Sclerodermataceae</taxon>
        <taxon>Scleroderma</taxon>
    </lineage>
</organism>
<feature type="region of interest" description="N-terminal hotdog fold" evidence="3">
    <location>
        <begin position="642"/>
        <end position="761"/>
    </location>
</feature>
<dbReference type="PROSITE" id="PS52019">
    <property type="entry name" value="PKS_MFAS_DH"/>
    <property type="match status" value="1"/>
</dbReference>
<dbReference type="InterPro" id="IPR049900">
    <property type="entry name" value="PKS_mFAS_DH"/>
</dbReference>
<feature type="region of interest" description="C-terminal hotdog fold" evidence="3">
    <location>
        <begin position="779"/>
        <end position="945"/>
    </location>
</feature>
<dbReference type="SMART" id="SM00827">
    <property type="entry name" value="PKS_AT"/>
    <property type="match status" value="1"/>
</dbReference>
<dbReference type="Pfam" id="PF02801">
    <property type="entry name" value="Ketoacyl-synt_C"/>
    <property type="match status" value="1"/>
</dbReference>
<comment type="caution">
    <text evidence="3">Lacks conserved residue(s) required for the propagation of feature annotation.</text>
</comment>
<dbReference type="InterPro" id="IPR016039">
    <property type="entry name" value="Thiolase-like"/>
</dbReference>
<dbReference type="InterPro" id="IPR016036">
    <property type="entry name" value="Malonyl_transacylase_ACP-bd"/>
</dbReference>
<reference evidence="7" key="2">
    <citation type="submission" date="2015-01" db="EMBL/GenBank/DDBJ databases">
        <title>Evolutionary Origins and Diversification of the Mycorrhizal Mutualists.</title>
        <authorList>
            <consortium name="DOE Joint Genome Institute"/>
            <consortium name="Mycorrhizal Genomics Consortium"/>
            <person name="Kohler A."/>
            <person name="Kuo A."/>
            <person name="Nagy L.G."/>
            <person name="Floudas D."/>
            <person name="Copeland A."/>
            <person name="Barry K.W."/>
            <person name="Cichocki N."/>
            <person name="Veneault-Fourrey C."/>
            <person name="LaButti K."/>
            <person name="Lindquist E.A."/>
            <person name="Lipzen A."/>
            <person name="Lundell T."/>
            <person name="Morin E."/>
            <person name="Murat C."/>
            <person name="Riley R."/>
            <person name="Ohm R."/>
            <person name="Sun H."/>
            <person name="Tunlid A."/>
            <person name="Henrissat B."/>
            <person name="Grigoriev I.V."/>
            <person name="Hibbett D.S."/>
            <person name="Martin F."/>
        </authorList>
    </citation>
    <scope>NUCLEOTIDE SEQUENCE [LARGE SCALE GENOMIC DNA]</scope>
    <source>
        <strain evidence="7">Foug A</strain>
    </source>
</reference>
<keyword evidence="1" id="KW-0596">Phosphopantetheine</keyword>
<dbReference type="PROSITE" id="PS52004">
    <property type="entry name" value="KS3_2"/>
    <property type="match status" value="1"/>
</dbReference>
<dbReference type="Pfam" id="PF14765">
    <property type="entry name" value="PS-DH"/>
    <property type="match status" value="1"/>
</dbReference>
<keyword evidence="2" id="KW-0597">Phosphoprotein</keyword>
<feature type="domain" description="PKS/mFAS DH" evidence="5">
    <location>
        <begin position="642"/>
        <end position="945"/>
    </location>
</feature>
<dbReference type="Gene3D" id="3.10.129.110">
    <property type="entry name" value="Polyketide synthase dehydratase"/>
    <property type="match status" value="1"/>
</dbReference>
<dbReference type="CDD" id="cd00833">
    <property type="entry name" value="PKS"/>
    <property type="match status" value="1"/>
</dbReference>
<dbReference type="SUPFAM" id="SSF53901">
    <property type="entry name" value="Thiolase-like"/>
    <property type="match status" value="1"/>
</dbReference>
<dbReference type="InterPro" id="IPR016035">
    <property type="entry name" value="Acyl_Trfase/lysoPLipase"/>
</dbReference>
<keyword evidence="7" id="KW-1185">Reference proteome</keyword>
<evidence type="ECO:0008006" key="8">
    <source>
        <dbReference type="Google" id="ProtNLM"/>
    </source>
</evidence>
<gene>
    <name evidence="6" type="ORF">SCLCIDRAFT_489624</name>
</gene>
<dbReference type="InterPro" id="IPR001227">
    <property type="entry name" value="Ac_transferase_dom_sf"/>
</dbReference>
<evidence type="ECO:0000259" key="5">
    <source>
        <dbReference type="PROSITE" id="PS52019"/>
    </source>
</evidence>
<dbReference type="GO" id="GO:0004312">
    <property type="term" value="F:fatty acid synthase activity"/>
    <property type="evidence" value="ECO:0007669"/>
    <property type="project" value="TreeGrafter"/>
</dbReference>
<dbReference type="InterPro" id="IPR050091">
    <property type="entry name" value="PKS_NRPS_Biosynth_Enz"/>
</dbReference>
<evidence type="ECO:0000256" key="2">
    <source>
        <dbReference type="ARBA" id="ARBA00022553"/>
    </source>
</evidence>
<dbReference type="SUPFAM" id="SSF55048">
    <property type="entry name" value="Probable ACP-binding domain of malonyl-CoA ACP transacylase"/>
    <property type="match status" value="1"/>
</dbReference>
<dbReference type="SMART" id="SM00825">
    <property type="entry name" value="PKS_KS"/>
    <property type="match status" value="1"/>
</dbReference>
<protein>
    <recommendedName>
        <fullName evidence="8">Malonyl-CoA:ACP transacylase (MAT) domain-containing protein</fullName>
    </recommendedName>
</protein>
<dbReference type="InterPro" id="IPR042104">
    <property type="entry name" value="PKS_dehydratase_sf"/>
</dbReference>
<dbReference type="STRING" id="1036808.A0A0C3D9D8"/>
<dbReference type="InterPro" id="IPR014043">
    <property type="entry name" value="Acyl_transferase_dom"/>
</dbReference>
<dbReference type="GO" id="GO:0006633">
    <property type="term" value="P:fatty acid biosynthetic process"/>
    <property type="evidence" value="ECO:0007669"/>
    <property type="project" value="TreeGrafter"/>
</dbReference>
<dbReference type="OrthoDB" id="416786at2759"/>
<proteinExistence type="predicted"/>
<feature type="domain" description="Ketosynthase family 3 (KS3)" evidence="4">
    <location>
        <begin position="1"/>
        <end position="177"/>
    </location>
</feature>
<dbReference type="SUPFAM" id="SSF52151">
    <property type="entry name" value="FabD/lysophospholipase-like"/>
    <property type="match status" value="1"/>
</dbReference>
<dbReference type="InterPro" id="IPR014031">
    <property type="entry name" value="Ketoacyl_synth_C"/>
</dbReference>
<dbReference type="PANTHER" id="PTHR43775:SF37">
    <property type="entry name" value="SI:DKEY-61P9.11"/>
    <property type="match status" value="1"/>
</dbReference>
<reference evidence="6 7" key="1">
    <citation type="submission" date="2014-04" db="EMBL/GenBank/DDBJ databases">
        <authorList>
            <consortium name="DOE Joint Genome Institute"/>
            <person name="Kuo A."/>
            <person name="Kohler A."/>
            <person name="Nagy L.G."/>
            <person name="Floudas D."/>
            <person name="Copeland A."/>
            <person name="Barry K.W."/>
            <person name="Cichocki N."/>
            <person name="Veneault-Fourrey C."/>
            <person name="LaButti K."/>
            <person name="Lindquist E.A."/>
            <person name="Lipzen A."/>
            <person name="Lundell T."/>
            <person name="Morin E."/>
            <person name="Murat C."/>
            <person name="Sun H."/>
            <person name="Tunlid A."/>
            <person name="Henrissat B."/>
            <person name="Grigoriev I.V."/>
            <person name="Hibbett D.S."/>
            <person name="Martin F."/>
            <person name="Nordberg H.P."/>
            <person name="Cantor M.N."/>
            <person name="Hua S.X."/>
        </authorList>
    </citation>
    <scope>NUCLEOTIDE SEQUENCE [LARGE SCALE GENOMIC DNA]</scope>
    <source>
        <strain evidence="6 7">Foug A</strain>
    </source>
</reference>